<dbReference type="EMBL" id="PSQE01000008">
    <property type="protein sequence ID" value="RHN40272.1"/>
    <property type="molecule type" value="Genomic_DNA"/>
</dbReference>
<proteinExistence type="predicted"/>
<organism evidence="1">
    <name type="scientific">Medicago truncatula</name>
    <name type="common">Barrel medic</name>
    <name type="synonym">Medicago tribuloides</name>
    <dbReference type="NCBI Taxonomy" id="3880"/>
    <lineage>
        <taxon>Eukaryota</taxon>
        <taxon>Viridiplantae</taxon>
        <taxon>Streptophyta</taxon>
        <taxon>Embryophyta</taxon>
        <taxon>Tracheophyta</taxon>
        <taxon>Spermatophyta</taxon>
        <taxon>Magnoliopsida</taxon>
        <taxon>eudicotyledons</taxon>
        <taxon>Gunneridae</taxon>
        <taxon>Pentapetalae</taxon>
        <taxon>rosids</taxon>
        <taxon>fabids</taxon>
        <taxon>Fabales</taxon>
        <taxon>Fabaceae</taxon>
        <taxon>Papilionoideae</taxon>
        <taxon>50 kb inversion clade</taxon>
        <taxon>NPAAA clade</taxon>
        <taxon>Hologalegina</taxon>
        <taxon>IRL clade</taxon>
        <taxon>Trifolieae</taxon>
        <taxon>Medicago</taxon>
    </lineage>
</organism>
<dbReference type="AlphaFoldDB" id="A0A396GGB1"/>
<dbReference type="Gramene" id="rna46406">
    <property type="protein sequence ID" value="RHN40272.1"/>
    <property type="gene ID" value="gene46406"/>
</dbReference>
<reference evidence="1" key="1">
    <citation type="journal article" date="2018" name="Nat. Plants">
        <title>Whole-genome landscape of Medicago truncatula symbiotic genes.</title>
        <authorList>
            <person name="Pecrix Y."/>
            <person name="Gamas P."/>
            <person name="Carrere S."/>
        </authorList>
    </citation>
    <scope>NUCLEOTIDE SEQUENCE</scope>
    <source>
        <tissue evidence="1">Leaves</tissue>
    </source>
</reference>
<protein>
    <submittedName>
        <fullName evidence="1">Uncharacterized protein</fullName>
    </submittedName>
</protein>
<accession>A0A396GGB1</accession>
<gene>
    <name evidence="1" type="ORF">MtrunA17_Chr8g0352951</name>
</gene>
<dbReference type="Proteomes" id="UP000265566">
    <property type="component" value="Chromosome 8"/>
</dbReference>
<comment type="caution">
    <text evidence="1">The sequence shown here is derived from an EMBL/GenBank/DDBJ whole genome shotgun (WGS) entry which is preliminary data.</text>
</comment>
<name>A0A396GGB1_MEDTR</name>
<evidence type="ECO:0000313" key="1">
    <source>
        <dbReference type="EMBL" id="RHN40272.1"/>
    </source>
</evidence>
<sequence length="48" mass="5708">MDLTHLLFIACHVYWRPNGKLTPGLFWTYGLICKKVNMRTNLQNKKKD</sequence>